<sequence>MFSQNLESIGKENPITVSGGVSVNQIFYANNGLDSRRDPYSFFASGNINFDLYGWSVPLSFAYSNQQVSFQQPFNQYSVNPTYKWISGHFGFTNMNFSPYTLGGHNFLGAGVEARPGKWQVSAMYGRLLAPVQPDSTSETRGIPSFRRMGWGVKAGYADGQDQLHFIIFNAKDDVNSIDYVPEEEDILPEENLVISLIGSKKLFSRVVLNAEYSISGITRDTRTEAISPEEYRFFNNVGGLFQPRISTGYYNAFNSGINYQADAFTVGVGLERIDPGYRTLGAYFFNNDLINYTVNAATSIFSGKVNLAGNIGLQKDNLDGEKVSTMERTVGSINVGFAASEKLNISTSYSNFTSFTNIRSQFVDINQLTPYDNLDTLNFTQISQNASVNGSYILQSSEDRRQNLNVNFSFQDAADQQGGVEQNSGSQFYLMNASYSLSLVPKSMTISGSFNYNENKALNNNTRTLGPTLAINQSFLDKALRATLSSSYNSSFSNGDNTANILNIRSSGSYSIKKKHNINLGLAMVNRQSKRESATSDFTEFTATLGYSYNFSSR</sequence>
<keyword evidence="2" id="KW-1185">Reference proteome</keyword>
<dbReference type="STRING" id="1028.SAMN05661096_00219"/>
<name>A0A1X7I4X0_9BACT</name>
<evidence type="ECO:0000313" key="2">
    <source>
        <dbReference type="Proteomes" id="UP000193804"/>
    </source>
</evidence>
<accession>A0A1X7I4X0</accession>
<evidence type="ECO:0000313" key="1">
    <source>
        <dbReference type="EMBL" id="SMG09479.1"/>
    </source>
</evidence>
<dbReference type="AlphaFoldDB" id="A0A1X7I4X0"/>
<gene>
    <name evidence="1" type="ORF">SAMN05661096_00219</name>
</gene>
<dbReference type="EMBL" id="FXAW01000001">
    <property type="protein sequence ID" value="SMG09479.1"/>
    <property type="molecule type" value="Genomic_DNA"/>
</dbReference>
<dbReference type="Proteomes" id="UP000193804">
    <property type="component" value="Unassembled WGS sequence"/>
</dbReference>
<reference evidence="2" key="1">
    <citation type="submission" date="2017-04" db="EMBL/GenBank/DDBJ databases">
        <authorList>
            <person name="Varghese N."/>
            <person name="Submissions S."/>
        </authorList>
    </citation>
    <scope>NUCLEOTIDE SEQUENCE [LARGE SCALE GENOMIC DNA]</scope>
    <source>
        <strain evidence="2">DSM 4125</strain>
    </source>
</reference>
<proteinExistence type="predicted"/>
<evidence type="ECO:0008006" key="3">
    <source>
        <dbReference type="Google" id="ProtNLM"/>
    </source>
</evidence>
<protein>
    <recommendedName>
        <fullName evidence="3">Outer membrane protein beta-barrel family protein</fullName>
    </recommendedName>
</protein>
<organism evidence="1 2">
    <name type="scientific">Marivirga sericea</name>
    <dbReference type="NCBI Taxonomy" id="1028"/>
    <lineage>
        <taxon>Bacteria</taxon>
        <taxon>Pseudomonadati</taxon>
        <taxon>Bacteroidota</taxon>
        <taxon>Cytophagia</taxon>
        <taxon>Cytophagales</taxon>
        <taxon>Marivirgaceae</taxon>
        <taxon>Marivirga</taxon>
    </lineage>
</organism>